<dbReference type="AlphaFoldDB" id="A0A9W9D8W5"/>
<name>A0A9W9D8W5_9PLEO</name>
<dbReference type="OrthoDB" id="62952at2759"/>
<dbReference type="Proteomes" id="UP001140510">
    <property type="component" value="Unassembled WGS sequence"/>
</dbReference>
<comment type="caution">
    <text evidence="1">The sequence shown here is derived from an EMBL/GenBank/DDBJ whole genome shotgun (WGS) entry which is preliminary data.</text>
</comment>
<keyword evidence="2" id="KW-1185">Reference proteome</keyword>
<evidence type="ECO:0000313" key="2">
    <source>
        <dbReference type="Proteomes" id="UP001140510"/>
    </source>
</evidence>
<gene>
    <name evidence="1" type="ORF">N0V91_003728</name>
</gene>
<dbReference type="EMBL" id="JAPEVA010000019">
    <property type="protein sequence ID" value="KAJ4407758.1"/>
    <property type="molecule type" value="Genomic_DNA"/>
</dbReference>
<dbReference type="InterPro" id="IPR038883">
    <property type="entry name" value="AN11006-like"/>
</dbReference>
<dbReference type="PANTHER" id="PTHR42085:SF2">
    <property type="entry name" value="F-BOX DOMAIN-CONTAINING PROTEIN"/>
    <property type="match status" value="1"/>
</dbReference>
<accession>A0A9W9D8W5</accession>
<proteinExistence type="predicted"/>
<dbReference type="PANTHER" id="PTHR42085">
    <property type="entry name" value="F-BOX DOMAIN-CONTAINING PROTEIN"/>
    <property type="match status" value="1"/>
</dbReference>
<evidence type="ECO:0000313" key="1">
    <source>
        <dbReference type="EMBL" id="KAJ4407758.1"/>
    </source>
</evidence>
<organism evidence="1 2">
    <name type="scientific">Didymella pomorum</name>
    <dbReference type="NCBI Taxonomy" id="749634"/>
    <lineage>
        <taxon>Eukaryota</taxon>
        <taxon>Fungi</taxon>
        <taxon>Dikarya</taxon>
        <taxon>Ascomycota</taxon>
        <taxon>Pezizomycotina</taxon>
        <taxon>Dothideomycetes</taxon>
        <taxon>Pleosporomycetidae</taxon>
        <taxon>Pleosporales</taxon>
        <taxon>Pleosporineae</taxon>
        <taxon>Didymellaceae</taxon>
        <taxon>Didymella</taxon>
    </lineage>
</organism>
<reference evidence="1" key="1">
    <citation type="submission" date="2022-10" db="EMBL/GenBank/DDBJ databases">
        <title>Tapping the CABI collections for fungal endophytes: first genome assemblies for Collariella, Neodidymelliopsis, Ascochyta clinopodiicola, Didymella pomorum, Didymosphaeria variabile, Neocosmospora piperis and Neocucurbitaria cava.</title>
        <authorList>
            <person name="Hill R."/>
        </authorList>
    </citation>
    <scope>NUCLEOTIDE SEQUENCE</scope>
    <source>
        <strain evidence="1">IMI 355091</strain>
    </source>
</reference>
<sequence length="254" mass="28513">MELLFAEVACIHLAPQETTATAPPATPLRFIDLPVELRVIVYGYFVVVGSVFFHPEQDSVYNARLVEGYEEYPAPGLTILRVSKAIHSEAEALYLSMNTFVLPSKRHVHPPTSCARVARTGFTGRILFSKSALKVTHIRIGLDSVQGGWAKLTIARITGISIAALHGLQSLEVDFTNACYPVGSCRELGMKWDKALVHTTKTRCVGRNNNESMEIMECFRDLMDEYSELEDEEIEARYDWSFEFQTLNEGEEFA</sequence>
<protein>
    <submittedName>
        <fullName evidence="1">Uncharacterized protein</fullName>
    </submittedName>
</protein>